<dbReference type="Proteomes" id="UP000078544">
    <property type="component" value="Unassembled WGS sequence"/>
</dbReference>
<protein>
    <submittedName>
        <fullName evidence="6">1-acylglycerol-3-phosphate acyltransferase</fullName>
    </submittedName>
</protein>
<dbReference type="GO" id="GO:0012505">
    <property type="term" value="C:endomembrane system"/>
    <property type="evidence" value="ECO:0007669"/>
    <property type="project" value="TreeGrafter"/>
</dbReference>
<dbReference type="PANTHER" id="PTHR10983:SF24">
    <property type="entry name" value="1-ACYLGLYCEROL-3-PHOSPHATE O-ACYLTRANSFERASE 3, ISOFORM E-RELATED"/>
    <property type="match status" value="1"/>
</dbReference>
<keyword evidence="7" id="KW-1185">Reference proteome</keyword>
<comment type="caution">
    <text evidence="6">The sequence shown here is derived from an EMBL/GenBank/DDBJ whole genome shotgun (WGS) entry which is preliminary data.</text>
</comment>
<dbReference type="Pfam" id="PF16076">
    <property type="entry name" value="Acyltransf_C"/>
    <property type="match status" value="1"/>
</dbReference>
<evidence type="ECO:0000313" key="6">
    <source>
        <dbReference type="EMBL" id="KZZ94836.1"/>
    </source>
</evidence>
<dbReference type="CDD" id="cd07990">
    <property type="entry name" value="LPLAT_LCLAT1-like"/>
    <property type="match status" value="1"/>
</dbReference>
<keyword evidence="2 6" id="KW-0808">Transferase</keyword>
<dbReference type="Pfam" id="PF01553">
    <property type="entry name" value="Acyltransferase"/>
    <property type="match status" value="1"/>
</dbReference>
<feature type="transmembrane region" description="Helical" evidence="4">
    <location>
        <begin position="20"/>
        <end position="41"/>
    </location>
</feature>
<evidence type="ECO:0000259" key="5">
    <source>
        <dbReference type="SMART" id="SM00563"/>
    </source>
</evidence>
<sequence>MARQTSAWSHLRGSVIVFPWLLFLLLADILLSLLLPVAFFAPRAVYIASSHIARSVWGWIQLIFESFNGARIEVSGDSLPNAESAIVVANHVAWSDFYMIQALAQRAGMLGYCRYFAKSQLKAVPFLGWGLWAMGMPLVSRNWLKDQAELDRVFFGIVNHHFPTWLISFSEATRYTPKKFLDSQSWCKKTDKPQPKNLLYPRTRGFIATVQHLRKASHVKAVYDLTIAYQCDGVFHKAPTMWETLSMPGLSADSKFRFHIHARRFPLESLPESDEGLAQWLEQRWVAKGEWLESCKQSWSLTAPS</sequence>
<dbReference type="SUPFAM" id="SSF69593">
    <property type="entry name" value="Glycerol-3-phosphate (1)-acyltransferase"/>
    <property type="match status" value="1"/>
</dbReference>
<dbReference type="InterPro" id="IPR032098">
    <property type="entry name" value="Acyltransf_C"/>
</dbReference>
<keyword evidence="3 6" id="KW-0012">Acyltransferase</keyword>
<name>A0A168B5U2_9HYPO</name>
<dbReference type="EMBL" id="AZGY01000010">
    <property type="protein sequence ID" value="KZZ94836.1"/>
    <property type="molecule type" value="Genomic_DNA"/>
</dbReference>
<evidence type="ECO:0000256" key="1">
    <source>
        <dbReference type="ARBA" id="ARBA00008655"/>
    </source>
</evidence>
<dbReference type="AlphaFoldDB" id="A0A168B5U2"/>
<feature type="domain" description="Phospholipid/glycerol acyltransferase" evidence="5">
    <location>
        <begin position="85"/>
        <end position="207"/>
    </location>
</feature>
<keyword evidence="4" id="KW-0472">Membrane</keyword>
<comment type="similarity">
    <text evidence="1">Belongs to the 1-acyl-sn-glycerol-3-phosphate acyltransferase family.</text>
</comment>
<organism evidence="6 7">
    <name type="scientific">Moelleriella libera RCEF 2490</name>
    <dbReference type="NCBI Taxonomy" id="1081109"/>
    <lineage>
        <taxon>Eukaryota</taxon>
        <taxon>Fungi</taxon>
        <taxon>Dikarya</taxon>
        <taxon>Ascomycota</taxon>
        <taxon>Pezizomycotina</taxon>
        <taxon>Sordariomycetes</taxon>
        <taxon>Hypocreomycetidae</taxon>
        <taxon>Hypocreales</taxon>
        <taxon>Clavicipitaceae</taxon>
        <taxon>Moelleriella</taxon>
    </lineage>
</organism>
<evidence type="ECO:0000256" key="2">
    <source>
        <dbReference type="ARBA" id="ARBA00022679"/>
    </source>
</evidence>
<evidence type="ECO:0000256" key="4">
    <source>
        <dbReference type="SAM" id="Phobius"/>
    </source>
</evidence>
<dbReference type="STRING" id="1081109.A0A168B5U2"/>
<keyword evidence="4" id="KW-1133">Transmembrane helix</keyword>
<gene>
    <name evidence="6" type="ORF">AAL_04947</name>
</gene>
<accession>A0A168B5U2</accession>
<proteinExistence type="inferred from homology"/>
<dbReference type="PANTHER" id="PTHR10983">
    <property type="entry name" value="1-ACYLGLYCEROL-3-PHOSPHATE ACYLTRANSFERASE-RELATED"/>
    <property type="match status" value="1"/>
</dbReference>
<evidence type="ECO:0000313" key="7">
    <source>
        <dbReference type="Proteomes" id="UP000078544"/>
    </source>
</evidence>
<dbReference type="OrthoDB" id="189226at2759"/>
<keyword evidence="4" id="KW-0812">Transmembrane</keyword>
<dbReference type="GO" id="GO:0003841">
    <property type="term" value="F:1-acylglycerol-3-phosphate O-acyltransferase activity"/>
    <property type="evidence" value="ECO:0007669"/>
    <property type="project" value="TreeGrafter"/>
</dbReference>
<evidence type="ECO:0000256" key="3">
    <source>
        <dbReference type="ARBA" id="ARBA00023315"/>
    </source>
</evidence>
<dbReference type="InterPro" id="IPR002123">
    <property type="entry name" value="Plipid/glycerol_acylTrfase"/>
</dbReference>
<reference evidence="6 7" key="1">
    <citation type="journal article" date="2016" name="Genome Biol. Evol.">
        <title>Divergent and convergent evolution of fungal pathogenicity.</title>
        <authorList>
            <person name="Shang Y."/>
            <person name="Xiao G."/>
            <person name="Zheng P."/>
            <person name="Cen K."/>
            <person name="Zhan S."/>
            <person name="Wang C."/>
        </authorList>
    </citation>
    <scope>NUCLEOTIDE SEQUENCE [LARGE SCALE GENOMIC DNA]</scope>
    <source>
        <strain evidence="6 7">RCEF 2490</strain>
    </source>
</reference>
<dbReference type="SMART" id="SM00563">
    <property type="entry name" value="PlsC"/>
    <property type="match status" value="1"/>
</dbReference>